<reference evidence="2 3" key="1">
    <citation type="journal article" date="2021" name="Mar. Drugs">
        <title>Genome Reduction and Secondary Metabolism of the Marine Sponge-Associated Cyanobacterium Leptothoe.</title>
        <authorList>
            <person name="Konstantinou D."/>
            <person name="Popin R.V."/>
            <person name="Fewer D.P."/>
            <person name="Sivonen K."/>
            <person name="Gkelis S."/>
        </authorList>
    </citation>
    <scope>NUCLEOTIDE SEQUENCE [LARGE SCALE GENOMIC DNA]</scope>
    <source>
        <strain evidence="2 3">TAU-MAC 1615</strain>
    </source>
</reference>
<feature type="transmembrane region" description="Helical" evidence="1">
    <location>
        <begin position="32"/>
        <end position="57"/>
    </location>
</feature>
<keyword evidence="1" id="KW-0472">Membrane</keyword>
<keyword evidence="1" id="KW-1133">Transmembrane helix</keyword>
<dbReference type="Proteomes" id="UP001196661">
    <property type="component" value="Unassembled WGS sequence"/>
</dbReference>
<gene>
    <name evidence="2" type="ORF">IXB28_04795</name>
</gene>
<keyword evidence="3" id="KW-1185">Reference proteome</keyword>
<organism evidence="2 3">
    <name type="scientific">Leptothoe kymatousa TAU-MAC 1615</name>
    <dbReference type="NCBI Taxonomy" id="2364775"/>
    <lineage>
        <taxon>Bacteria</taxon>
        <taxon>Bacillati</taxon>
        <taxon>Cyanobacteriota</taxon>
        <taxon>Cyanophyceae</taxon>
        <taxon>Nodosilineales</taxon>
        <taxon>Cymatolegaceae</taxon>
        <taxon>Leptothoe</taxon>
        <taxon>Leptothoe kymatousa</taxon>
    </lineage>
</organism>
<dbReference type="NCBIfam" id="TIGR02532">
    <property type="entry name" value="IV_pilin_GFxxxE"/>
    <property type="match status" value="1"/>
</dbReference>
<sequence length="238" mass="25271">MILKNWLQYRRKQQMFDIPSHGDVLDTNNQGLTLIECLVAIAVIGISMAVTAPMIVLSVATRTQSQRADQALQIAQAEVDRIRFTVINNDTYAVSAATVAVNSVGNFVAVAAPEDINNAAYSTTSAAAKGIDVDGDGNPDYAAQIFKTVGSTVGTTPVAFDLGVRIYDADAVNTKTSAQLDVDQARIGLTSGEGQRGTKPLSVIYTSVIKSDTSRSLCDYHNFIDSVQGTTTSSPSQC</sequence>
<evidence type="ECO:0000313" key="3">
    <source>
        <dbReference type="Proteomes" id="UP001196661"/>
    </source>
</evidence>
<accession>A0ABS5Y119</accession>
<dbReference type="Pfam" id="PF07963">
    <property type="entry name" value="N_methyl"/>
    <property type="match status" value="1"/>
</dbReference>
<comment type="caution">
    <text evidence="2">The sequence shown here is derived from an EMBL/GenBank/DDBJ whole genome shotgun (WGS) entry which is preliminary data.</text>
</comment>
<dbReference type="InterPro" id="IPR045584">
    <property type="entry name" value="Pilin-like"/>
</dbReference>
<name>A0ABS5Y119_9CYAN</name>
<protein>
    <submittedName>
        <fullName evidence="2">Type II secretion system protein</fullName>
    </submittedName>
</protein>
<dbReference type="RefSeq" id="WP_215617395.1">
    <property type="nucleotide sequence ID" value="NZ_JADOER010000004.1"/>
</dbReference>
<dbReference type="InterPro" id="IPR012902">
    <property type="entry name" value="N_methyl_site"/>
</dbReference>
<evidence type="ECO:0000313" key="2">
    <source>
        <dbReference type="EMBL" id="MBT9311513.1"/>
    </source>
</evidence>
<keyword evidence="1" id="KW-0812">Transmembrane</keyword>
<proteinExistence type="predicted"/>
<dbReference type="SUPFAM" id="SSF54523">
    <property type="entry name" value="Pili subunits"/>
    <property type="match status" value="1"/>
</dbReference>
<evidence type="ECO:0000256" key="1">
    <source>
        <dbReference type="SAM" id="Phobius"/>
    </source>
</evidence>
<dbReference type="EMBL" id="JADOER010000004">
    <property type="protein sequence ID" value="MBT9311513.1"/>
    <property type="molecule type" value="Genomic_DNA"/>
</dbReference>